<dbReference type="RefSeq" id="XP_004995707.1">
    <property type="nucleotide sequence ID" value="XM_004995650.1"/>
</dbReference>
<dbReference type="PANTHER" id="PTHR19969:SF5">
    <property type="entry name" value="CRK-LIKE PROTEIN"/>
    <property type="match status" value="1"/>
</dbReference>
<evidence type="ECO:0000313" key="5">
    <source>
        <dbReference type="Proteomes" id="UP000007799"/>
    </source>
</evidence>
<organism evidence="5">
    <name type="scientific">Salpingoeca rosetta (strain ATCC 50818 / BSB-021)</name>
    <dbReference type="NCBI Taxonomy" id="946362"/>
    <lineage>
        <taxon>Eukaryota</taxon>
        <taxon>Choanoflagellata</taxon>
        <taxon>Craspedida</taxon>
        <taxon>Salpingoecidae</taxon>
        <taxon>Salpingoeca</taxon>
    </lineage>
</organism>
<evidence type="ECO:0000256" key="1">
    <source>
        <dbReference type="ARBA" id="ARBA00022999"/>
    </source>
</evidence>
<dbReference type="STRING" id="946362.F2U4A5"/>
<keyword evidence="1 2" id="KW-0727">SH2 domain</keyword>
<evidence type="ECO:0000259" key="3">
    <source>
        <dbReference type="PROSITE" id="PS50001"/>
    </source>
</evidence>
<dbReference type="GO" id="GO:0016477">
    <property type="term" value="P:cell migration"/>
    <property type="evidence" value="ECO:0007669"/>
    <property type="project" value="TreeGrafter"/>
</dbReference>
<dbReference type="PROSITE" id="PS50001">
    <property type="entry name" value="SH2"/>
    <property type="match status" value="1"/>
</dbReference>
<reference evidence="4" key="1">
    <citation type="submission" date="2009-08" db="EMBL/GenBank/DDBJ databases">
        <title>Annotation of Salpingoeca rosetta.</title>
        <authorList>
            <consortium name="The Broad Institute Genome Sequencing Platform"/>
            <person name="Russ C."/>
            <person name="Cuomo C."/>
            <person name="Burger G."/>
            <person name="Gray M.W."/>
            <person name="Holland P.W.H."/>
            <person name="King N."/>
            <person name="Lang F.B.F."/>
            <person name="Roger A.J."/>
            <person name="Ruiz-Trillo I."/>
            <person name="Young S.K."/>
            <person name="Zeng Q."/>
            <person name="Gargeya S."/>
            <person name="Alvarado L."/>
            <person name="Berlin A."/>
            <person name="Chapman S.B."/>
            <person name="Chen Z."/>
            <person name="Freedman E."/>
            <person name="Gellesch M."/>
            <person name="Goldberg J."/>
            <person name="Griggs A."/>
            <person name="Gujja S."/>
            <person name="Heilman E."/>
            <person name="Heiman D."/>
            <person name="Howarth C."/>
            <person name="Mehta T."/>
            <person name="Neiman D."/>
            <person name="Pearson M."/>
            <person name="Roberts A."/>
            <person name="Saif S."/>
            <person name="Shea T."/>
            <person name="Shenoy N."/>
            <person name="Sisk P."/>
            <person name="Stolte C."/>
            <person name="Sykes S."/>
            <person name="White J."/>
            <person name="Yandava C."/>
            <person name="Haas B."/>
            <person name="Nusbaum C."/>
            <person name="Birren B."/>
        </authorList>
    </citation>
    <scope>NUCLEOTIDE SEQUENCE [LARGE SCALE GENOMIC DNA]</scope>
    <source>
        <strain evidence="4">ATCC 50818</strain>
    </source>
</reference>
<dbReference type="CDD" id="cd00173">
    <property type="entry name" value="SH2"/>
    <property type="match status" value="1"/>
</dbReference>
<accession>F2U4A5</accession>
<dbReference type="GO" id="GO:0030971">
    <property type="term" value="F:receptor tyrosine kinase binding"/>
    <property type="evidence" value="ECO:0007669"/>
    <property type="project" value="TreeGrafter"/>
</dbReference>
<dbReference type="Gene3D" id="3.30.505.10">
    <property type="entry name" value="SH2 domain"/>
    <property type="match status" value="1"/>
</dbReference>
<dbReference type="OrthoDB" id="10053436at2759"/>
<dbReference type="GO" id="GO:0007167">
    <property type="term" value="P:enzyme-linked receptor protein signaling pathway"/>
    <property type="evidence" value="ECO:0007669"/>
    <property type="project" value="TreeGrafter"/>
</dbReference>
<dbReference type="GO" id="GO:0035591">
    <property type="term" value="F:signaling adaptor activity"/>
    <property type="evidence" value="ECO:0007669"/>
    <property type="project" value="TreeGrafter"/>
</dbReference>
<dbReference type="Pfam" id="PF00017">
    <property type="entry name" value="SH2"/>
    <property type="match status" value="1"/>
</dbReference>
<dbReference type="SMART" id="SM00252">
    <property type="entry name" value="SH2"/>
    <property type="match status" value="1"/>
</dbReference>
<dbReference type="EMBL" id="GL832961">
    <property type="protein sequence ID" value="EGD82471.1"/>
    <property type="molecule type" value="Genomic_DNA"/>
</dbReference>
<evidence type="ECO:0000313" key="4">
    <source>
        <dbReference type="EMBL" id="EGD82471.1"/>
    </source>
</evidence>
<dbReference type="InParanoid" id="F2U4A5"/>
<dbReference type="PRINTS" id="PR00401">
    <property type="entry name" value="SH2DOMAIN"/>
</dbReference>
<protein>
    <recommendedName>
        <fullName evidence="3">SH2 domain-containing protein</fullName>
    </recommendedName>
</protein>
<keyword evidence="5" id="KW-1185">Reference proteome</keyword>
<dbReference type="Proteomes" id="UP000007799">
    <property type="component" value="Unassembled WGS sequence"/>
</dbReference>
<name>F2U4A5_SALR5</name>
<dbReference type="PANTHER" id="PTHR19969">
    <property type="entry name" value="SH2-SH3 ADAPTOR PROTEIN-RELATED"/>
    <property type="match status" value="1"/>
</dbReference>
<dbReference type="eggNOG" id="KOG0790">
    <property type="taxonomic scope" value="Eukaryota"/>
</dbReference>
<dbReference type="InterPro" id="IPR036860">
    <property type="entry name" value="SH2_dom_sf"/>
</dbReference>
<evidence type="ECO:0000256" key="2">
    <source>
        <dbReference type="PROSITE-ProRule" id="PRU00191"/>
    </source>
</evidence>
<sequence>MSRKLTDVDESGVDRSYYHGTISREEAVRRLQNANTDGAFLLRMSATQAGAYTISLQSNGEIKHIRVKSTEEGFSLGKSKELFASIWDLVEAQLDKSLKSTKGDQAVQLVYPLPTSNEAIAPDVLEHAADAGMDPMMFGDDVMAFMTGGMSAEEVAARRKKQLEEGGIASLVKE</sequence>
<proteinExistence type="predicted"/>
<dbReference type="GeneID" id="16076294"/>
<dbReference type="InterPro" id="IPR051184">
    <property type="entry name" value="Tyrosine-phos_adapter"/>
</dbReference>
<dbReference type="AlphaFoldDB" id="F2U4A5"/>
<gene>
    <name evidence="4" type="ORF">PTSG_03120</name>
</gene>
<dbReference type="GO" id="GO:0005737">
    <property type="term" value="C:cytoplasm"/>
    <property type="evidence" value="ECO:0007669"/>
    <property type="project" value="TreeGrafter"/>
</dbReference>
<dbReference type="KEGG" id="sre:PTSG_03120"/>
<dbReference type="InterPro" id="IPR000980">
    <property type="entry name" value="SH2"/>
</dbReference>
<dbReference type="SUPFAM" id="SSF55550">
    <property type="entry name" value="SH2 domain"/>
    <property type="match status" value="1"/>
</dbReference>
<feature type="domain" description="SH2" evidence="3">
    <location>
        <begin position="17"/>
        <end position="113"/>
    </location>
</feature>